<protein>
    <submittedName>
        <fullName evidence="2">Uncharacterized protein</fullName>
    </submittedName>
</protein>
<feature type="transmembrane region" description="Helical" evidence="1">
    <location>
        <begin position="111"/>
        <end position="133"/>
    </location>
</feature>
<proteinExistence type="predicted"/>
<dbReference type="KEGG" id="drg:H9K76_18500"/>
<reference evidence="2 3" key="1">
    <citation type="submission" date="2020-08" db="EMBL/GenBank/DDBJ databases">
        <title>Genome sequence of Diaphorobacter ruginosibacter DSM 27467T.</title>
        <authorList>
            <person name="Hyun D.-W."/>
            <person name="Bae J.-W."/>
        </authorList>
    </citation>
    <scope>NUCLEOTIDE SEQUENCE [LARGE SCALE GENOMIC DNA]</scope>
    <source>
        <strain evidence="2 3">DSM 27467</strain>
    </source>
</reference>
<sequence>MHLFKEGRAPFLEFLRNLTPQALILSIAMLSGHNLQWSCCHVENTWETILSAVFFMIWVAAVWANSSLFVQRYLISVERIDRVSKRLGQRKVTGFRHLQMLLTYAWRYRRVVFLELVFVGAVLEIGMTAVVIFGVTNSQALAKAING</sequence>
<name>A0A7G9RLN2_9BURK</name>
<dbReference type="Proteomes" id="UP000515811">
    <property type="component" value="Chromosome"/>
</dbReference>
<feature type="transmembrane region" description="Helical" evidence="1">
    <location>
        <begin position="49"/>
        <end position="70"/>
    </location>
</feature>
<evidence type="ECO:0000313" key="2">
    <source>
        <dbReference type="EMBL" id="QNN56507.1"/>
    </source>
</evidence>
<gene>
    <name evidence="2" type="ORF">H9K76_18500</name>
</gene>
<keyword evidence="1" id="KW-0812">Transmembrane</keyword>
<keyword evidence="3" id="KW-1185">Reference proteome</keyword>
<dbReference type="EMBL" id="CP060714">
    <property type="protein sequence ID" value="QNN56507.1"/>
    <property type="molecule type" value="Genomic_DNA"/>
</dbReference>
<keyword evidence="1" id="KW-1133">Transmembrane helix</keyword>
<accession>A0A7G9RLN2</accession>
<evidence type="ECO:0000313" key="3">
    <source>
        <dbReference type="Proteomes" id="UP000515811"/>
    </source>
</evidence>
<keyword evidence="1" id="KW-0472">Membrane</keyword>
<organism evidence="2 3">
    <name type="scientific">Diaphorobacter ruginosibacter</name>
    <dbReference type="NCBI Taxonomy" id="1715720"/>
    <lineage>
        <taxon>Bacteria</taxon>
        <taxon>Pseudomonadati</taxon>
        <taxon>Pseudomonadota</taxon>
        <taxon>Betaproteobacteria</taxon>
        <taxon>Burkholderiales</taxon>
        <taxon>Comamonadaceae</taxon>
        <taxon>Diaphorobacter</taxon>
    </lineage>
</organism>
<dbReference type="AlphaFoldDB" id="A0A7G9RLN2"/>
<dbReference type="RefSeq" id="WP_187596773.1">
    <property type="nucleotide sequence ID" value="NZ_CP060714.1"/>
</dbReference>
<evidence type="ECO:0000256" key="1">
    <source>
        <dbReference type="SAM" id="Phobius"/>
    </source>
</evidence>